<feature type="domain" description="Transferrin-binding protein B C-lobe/N-lobe beta-barrel" evidence="4">
    <location>
        <begin position="551"/>
        <end position="682"/>
    </location>
</feature>
<proteinExistence type="predicted"/>
<dbReference type="AlphaFoldDB" id="A0A3S4YQS5"/>
<feature type="chain" id="PRO_5018760545" evidence="3">
    <location>
        <begin position="34"/>
        <end position="683"/>
    </location>
</feature>
<reference evidence="5 6" key="1">
    <citation type="submission" date="2018-12" db="EMBL/GenBank/DDBJ databases">
        <authorList>
            <consortium name="Pathogen Informatics"/>
        </authorList>
    </citation>
    <scope>NUCLEOTIDE SEQUENCE [LARGE SCALE GENOMIC DNA]</scope>
    <source>
        <strain evidence="5 6">NCTC12742</strain>
    </source>
</reference>
<dbReference type="RefSeq" id="WP_004282598.1">
    <property type="nucleotide sequence ID" value="NZ_CAUJRG010000002.1"/>
</dbReference>
<accession>A0A3S4YQS5</accession>
<dbReference type="Gene3D" id="2.40.160.90">
    <property type="match status" value="1"/>
</dbReference>
<dbReference type="SUPFAM" id="SSF56925">
    <property type="entry name" value="OMPA-like"/>
    <property type="match status" value="1"/>
</dbReference>
<gene>
    <name evidence="5" type="ORF">NCTC12742_00804</name>
</gene>
<keyword evidence="2" id="KW-0175">Coiled coil</keyword>
<dbReference type="InterPro" id="IPR001677">
    <property type="entry name" value="TbpB_B_D"/>
</dbReference>
<evidence type="ECO:0000259" key="4">
    <source>
        <dbReference type="Pfam" id="PF01298"/>
    </source>
</evidence>
<protein>
    <submittedName>
        <fullName evidence="5">Transferrin binding protein-like solute binding protein</fullName>
    </submittedName>
</protein>
<dbReference type="KEGG" id="nwe:SAMEA3174300_1429"/>
<dbReference type="Pfam" id="PF01298">
    <property type="entry name" value="TbpB_B_D"/>
    <property type="match status" value="1"/>
</dbReference>
<dbReference type="Proteomes" id="UP000272771">
    <property type="component" value="Chromosome"/>
</dbReference>
<dbReference type="STRING" id="28091.SAMEA3174300_01429"/>
<name>A0A3S4YQS5_9NEIS</name>
<keyword evidence="6" id="KW-1185">Reference proteome</keyword>
<evidence type="ECO:0000256" key="3">
    <source>
        <dbReference type="SAM" id="SignalP"/>
    </source>
</evidence>
<dbReference type="EMBL" id="LR134533">
    <property type="protein sequence ID" value="VEJ50651.1"/>
    <property type="molecule type" value="Genomic_DNA"/>
</dbReference>
<dbReference type="InterPro" id="IPR011250">
    <property type="entry name" value="OMP/PagP_B-barrel"/>
</dbReference>
<evidence type="ECO:0000313" key="5">
    <source>
        <dbReference type="EMBL" id="VEJ50651.1"/>
    </source>
</evidence>
<organism evidence="5 6">
    <name type="scientific">Neisseria weaveri</name>
    <dbReference type="NCBI Taxonomy" id="28091"/>
    <lineage>
        <taxon>Bacteria</taxon>
        <taxon>Pseudomonadati</taxon>
        <taxon>Pseudomonadota</taxon>
        <taxon>Betaproteobacteria</taxon>
        <taxon>Neisseriales</taxon>
        <taxon>Neisseriaceae</taxon>
        <taxon>Neisseria</taxon>
    </lineage>
</organism>
<evidence type="ECO:0000256" key="1">
    <source>
        <dbReference type="ARBA" id="ARBA00004442"/>
    </source>
</evidence>
<keyword evidence="3" id="KW-0732">Signal</keyword>
<feature type="signal peptide" evidence="3">
    <location>
        <begin position="1"/>
        <end position="33"/>
    </location>
</feature>
<dbReference type="PROSITE" id="PS51257">
    <property type="entry name" value="PROKAR_LIPOPROTEIN"/>
    <property type="match status" value="1"/>
</dbReference>
<sequence>MFGTHKKFNAKVKYIAGAAVCAALLSACGSGGASLEDDLKHYVEFQSVIKSIQELKPADELTVADEGRIKTAFQNYQKLSEQDKKSVPSDNVEKLKNALLTIQGNKQAASTVDKIIAQLPSANQIDTADERQQLFQALRQYNALTVAQKTWLSPSTGKTVESFSGAFVLDNDSLPSLNLPTPKHTAFISSATAQQQNPHMQQRMVDGKVALLSNQPRLIQSLDIVKNDSVIVDGVILNNSPKEPGNPTTDVQYLTTYSAITKAKSVGNSGEDISALLGKDKGVYSISKTSFDEEIKALVDKVSDVWDEIDRIEQAEKEQAQEAKNNQAELDKLASLSLPLEDLEQKKKELGKQKLEIEKAKQQLAKDKEIAKEKIMQYEPRYAKEIDYDLVLVLGKQVIKALTLEKRSLPKSALLSLISAYRQQNSIAQEVGDAWERLSKDKNNVAAWEVIKKHKPLFTDHIMRRVVLDAYENITAEETPYIRKDKNGLVFDPSHFDGIYSLKFEDGTHIVLHDSAAAGWHYQTFAYYTDPKNGVIYGYQSVGDETPKDAVPDKGTATYSGITTARLTDNGAMNHLTARVNAVADFAKKAISFTTSDAHTHRINDQGFRESQSLEKYNLYGHATWEASSNSFKGDVFSTDKSLKGELNGKFYGASVAEIGGTYGLKDQAGKIQLIGGYGAARK</sequence>
<comment type="subcellular location">
    <subcellularLocation>
        <location evidence="1">Cell outer membrane</location>
    </subcellularLocation>
</comment>
<dbReference type="GO" id="GO:0009279">
    <property type="term" value="C:cell outer membrane"/>
    <property type="evidence" value="ECO:0007669"/>
    <property type="project" value="UniProtKB-SubCell"/>
</dbReference>
<feature type="coiled-coil region" evidence="2">
    <location>
        <begin position="309"/>
        <end position="374"/>
    </location>
</feature>
<evidence type="ECO:0000256" key="2">
    <source>
        <dbReference type="SAM" id="Coils"/>
    </source>
</evidence>
<dbReference type="OrthoDB" id="8607258at2"/>
<evidence type="ECO:0000313" key="6">
    <source>
        <dbReference type="Proteomes" id="UP000272771"/>
    </source>
</evidence>